<evidence type="ECO:0000256" key="7">
    <source>
        <dbReference type="ARBA" id="ARBA00048045"/>
    </source>
</evidence>
<dbReference type="PROSITE" id="PS51747">
    <property type="entry name" value="CYT_DCMP_DEAMINASES_2"/>
    <property type="match status" value="1"/>
</dbReference>
<evidence type="ECO:0000256" key="3">
    <source>
        <dbReference type="ARBA" id="ARBA00022694"/>
    </source>
</evidence>
<comment type="caution">
    <text evidence="10">The sequence shown here is derived from an EMBL/GenBank/DDBJ whole genome shotgun (WGS) entry which is preliminary data.</text>
</comment>
<dbReference type="EC" id="3.5.4.33" evidence="8"/>
<dbReference type="HAMAP" id="MF_00972">
    <property type="entry name" value="tRNA_aden_deaminase"/>
    <property type="match status" value="1"/>
</dbReference>
<dbReference type="PANTHER" id="PTHR11079">
    <property type="entry name" value="CYTOSINE DEAMINASE FAMILY MEMBER"/>
    <property type="match status" value="1"/>
</dbReference>
<evidence type="ECO:0000256" key="8">
    <source>
        <dbReference type="HAMAP-Rule" id="MF_00972"/>
    </source>
</evidence>
<comment type="subunit">
    <text evidence="2 8">Homodimer.</text>
</comment>
<dbReference type="SUPFAM" id="SSF53927">
    <property type="entry name" value="Cytidine deaminase-like"/>
    <property type="match status" value="1"/>
</dbReference>
<feature type="binding site" evidence="8">
    <location>
        <position position="65"/>
    </location>
    <ligand>
        <name>Zn(2+)</name>
        <dbReference type="ChEBI" id="CHEBI:29105"/>
        <note>catalytic</note>
    </ligand>
</feature>
<feature type="active site" description="Proton donor" evidence="8">
    <location>
        <position position="67"/>
    </location>
</feature>
<comment type="function">
    <text evidence="8">Catalyzes the deamination of adenosine to inosine at the wobble position 34 of tRNA(Arg2).</text>
</comment>
<sequence length="207" mass="22214">MVPPAQVEAPAFDTRDHAMMRLAMDQALNASLHGEVPVGAVLVKDGRVIATGYNHPVGSHDPSAHAEMRALRMAAEQLGNYRVGASTLYVTLEPCMMCLGAILHARVTRVVFGAHDPKTGVCGSVLNLPAHGQLNHQTQVEGGLLAEECGRLLQDFFAQRRAQRRAARDALRAQQDELVRWAATLPVEAALGELRLEGADPDAEASA</sequence>
<dbReference type="Gene3D" id="3.40.140.10">
    <property type="entry name" value="Cytidine Deaminase, domain 2"/>
    <property type="match status" value="1"/>
</dbReference>
<evidence type="ECO:0000256" key="1">
    <source>
        <dbReference type="ARBA" id="ARBA00010669"/>
    </source>
</evidence>
<dbReference type="EMBL" id="RRUE01000001">
    <property type="protein sequence ID" value="RRN45929.1"/>
    <property type="molecule type" value="Genomic_DNA"/>
</dbReference>
<evidence type="ECO:0000256" key="4">
    <source>
        <dbReference type="ARBA" id="ARBA00022723"/>
    </source>
</evidence>
<dbReference type="GO" id="GO:0002100">
    <property type="term" value="P:tRNA wobble adenosine to inosine editing"/>
    <property type="evidence" value="ECO:0007669"/>
    <property type="project" value="UniProtKB-UniRule"/>
</dbReference>
<dbReference type="InterPro" id="IPR002125">
    <property type="entry name" value="CMP_dCMP_dom"/>
</dbReference>
<dbReference type="Pfam" id="PF00383">
    <property type="entry name" value="dCMP_cyt_deam_1"/>
    <property type="match status" value="1"/>
</dbReference>
<dbReference type="CDD" id="cd01285">
    <property type="entry name" value="nucleoside_deaminase"/>
    <property type="match status" value="1"/>
</dbReference>
<keyword evidence="11" id="KW-1185">Reference proteome</keyword>
<comment type="similarity">
    <text evidence="1">Belongs to the cytidine and deoxycytidylate deaminase family. ADAT2 subfamily.</text>
</comment>
<keyword evidence="5 8" id="KW-0378">Hydrolase</keyword>
<name>A0A426FT72_9BURK</name>
<reference evidence="10 11" key="1">
    <citation type="submission" date="2018-11" db="EMBL/GenBank/DDBJ databases">
        <title>Genome sequencing of Lautropia sp. KCOM 2505 (= ChDC F240).</title>
        <authorList>
            <person name="Kook J.-K."/>
            <person name="Park S.-N."/>
            <person name="Lim Y.K."/>
        </authorList>
    </citation>
    <scope>NUCLEOTIDE SEQUENCE [LARGE SCALE GENOMIC DNA]</scope>
    <source>
        <strain evidence="10 11">KCOM 2505</strain>
    </source>
</reference>
<dbReference type="Proteomes" id="UP000270261">
    <property type="component" value="Unassembled WGS sequence"/>
</dbReference>
<dbReference type="InterPro" id="IPR016192">
    <property type="entry name" value="APOBEC/CMP_deaminase_Zn-bd"/>
</dbReference>
<feature type="domain" description="CMP/dCMP-type deaminase" evidence="9">
    <location>
        <begin position="14"/>
        <end position="135"/>
    </location>
</feature>
<dbReference type="RefSeq" id="WP_125095355.1">
    <property type="nucleotide sequence ID" value="NZ_RRUE01000001.1"/>
</dbReference>
<organism evidence="10 11">
    <name type="scientific">Lautropia dentalis</name>
    <dbReference type="NCBI Taxonomy" id="2490857"/>
    <lineage>
        <taxon>Bacteria</taxon>
        <taxon>Pseudomonadati</taxon>
        <taxon>Pseudomonadota</taxon>
        <taxon>Betaproteobacteria</taxon>
        <taxon>Burkholderiales</taxon>
        <taxon>Burkholderiaceae</taxon>
        <taxon>Lautropia</taxon>
    </lineage>
</organism>
<dbReference type="AlphaFoldDB" id="A0A426FT72"/>
<dbReference type="InterPro" id="IPR028883">
    <property type="entry name" value="tRNA_aden_deaminase"/>
</dbReference>
<dbReference type="OrthoDB" id="9802676at2"/>
<comment type="catalytic activity">
    <reaction evidence="7 8">
        <text>adenosine(34) in tRNA + H2O + H(+) = inosine(34) in tRNA + NH4(+)</text>
        <dbReference type="Rhea" id="RHEA:43168"/>
        <dbReference type="Rhea" id="RHEA-COMP:10373"/>
        <dbReference type="Rhea" id="RHEA-COMP:10374"/>
        <dbReference type="ChEBI" id="CHEBI:15377"/>
        <dbReference type="ChEBI" id="CHEBI:15378"/>
        <dbReference type="ChEBI" id="CHEBI:28938"/>
        <dbReference type="ChEBI" id="CHEBI:74411"/>
        <dbReference type="ChEBI" id="CHEBI:82852"/>
        <dbReference type="EC" id="3.5.4.33"/>
    </reaction>
</comment>
<evidence type="ECO:0000256" key="6">
    <source>
        <dbReference type="ARBA" id="ARBA00022833"/>
    </source>
</evidence>
<evidence type="ECO:0000256" key="2">
    <source>
        <dbReference type="ARBA" id="ARBA00011738"/>
    </source>
</evidence>
<dbReference type="GO" id="GO:0052717">
    <property type="term" value="F:tRNA-specific adenosine-34 deaminase activity"/>
    <property type="evidence" value="ECO:0007669"/>
    <property type="project" value="UniProtKB-UniRule"/>
</dbReference>
<dbReference type="PROSITE" id="PS00903">
    <property type="entry name" value="CYT_DCMP_DEAMINASES_1"/>
    <property type="match status" value="1"/>
</dbReference>
<keyword evidence="3 8" id="KW-0819">tRNA processing</keyword>
<proteinExistence type="inferred from homology"/>
<accession>A0A426FT72</accession>
<dbReference type="GO" id="GO:0008270">
    <property type="term" value="F:zinc ion binding"/>
    <property type="evidence" value="ECO:0007669"/>
    <property type="project" value="UniProtKB-UniRule"/>
</dbReference>
<feature type="binding site" evidence="8">
    <location>
        <position position="95"/>
    </location>
    <ligand>
        <name>Zn(2+)</name>
        <dbReference type="ChEBI" id="CHEBI:29105"/>
        <note>catalytic</note>
    </ligand>
</feature>
<dbReference type="InterPro" id="IPR016193">
    <property type="entry name" value="Cytidine_deaminase-like"/>
</dbReference>
<evidence type="ECO:0000313" key="10">
    <source>
        <dbReference type="EMBL" id="RRN45929.1"/>
    </source>
</evidence>
<dbReference type="PANTHER" id="PTHR11079:SF202">
    <property type="entry name" value="TRNA-SPECIFIC ADENOSINE DEAMINASE"/>
    <property type="match status" value="1"/>
</dbReference>
<comment type="cofactor">
    <cofactor evidence="8">
        <name>Zn(2+)</name>
        <dbReference type="ChEBI" id="CHEBI:29105"/>
    </cofactor>
    <text evidence="8">Binds 1 zinc ion per subunit.</text>
</comment>
<feature type="binding site" evidence="8">
    <location>
        <position position="98"/>
    </location>
    <ligand>
        <name>Zn(2+)</name>
        <dbReference type="ChEBI" id="CHEBI:29105"/>
        <note>catalytic</note>
    </ligand>
</feature>
<dbReference type="NCBIfam" id="NF008113">
    <property type="entry name" value="PRK10860.1"/>
    <property type="match status" value="1"/>
</dbReference>
<evidence type="ECO:0000259" key="9">
    <source>
        <dbReference type="PROSITE" id="PS51747"/>
    </source>
</evidence>
<protein>
    <recommendedName>
        <fullName evidence="8">tRNA-specific adenosine deaminase</fullName>
        <ecNumber evidence="8">3.5.4.33</ecNumber>
    </recommendedName>
</protein>
<keyword evidence="4 8" id="KW-0479">Metal-binding</keyword>
<evidence type="ECO:0000256" key="5">
    <source>
        <dbReference type="ARBA" id="ARBA00022801"/>
    </source>
</evidence>
<dbReference type="FunFam" id="3.40.140.10:FF:000005">
    <property type="entry name" value="tRNA-specific adenosine deaminase"/>
    <property type="match status" value="1"/>
</dbReference>
<keyword evidence="6 8" id="KW-0862">Zinc</keyword>
<gene>
    <name evidence="8 10" type="primary">tadA</name>
    <name evidence="10" type="ORF">EHV23_07425</name>
</gene>
<evidence type="ECO:0000313" key="11">
    <source>
        <dbReference type="Proteomes" id="UP000270261"/>
    </source>
</evidence>